<feature type="region of interest" description="Disordered" evidence="1">
    <location>
        <begin position="1"/>
        <end position="22"/>
    </location>
</feature>
<accession>A0A9X3MVK6</accession>
<feature type="region of interest" description="Disordered" evidence="1">
    <location>
        <begin position="265"/>
        <end position="288"/>
    </location>
</feature>
<evidence type="ECO:0000256" key="1">
    <source>
        <dbReference type="SAM" id="MobiDB-lite"/>
    </source>
</evidence>
<protein>
    <submittedName>
        <fullName evidence="2">Uncharacterized protein</fullName>
    </submittedName>
</protein>
<sequence>PPVAAPPAQAAPPATATAPAVPAGPRAPLADAALEALVVASHTPAVQAAAAELAALETAFKGLAHNERNEETGQGRDDLVAGFRSLRAKVAVLEPALQPHFYRAMNTLSPYYYQGLNIILEFDRKDKVTGKITHVWNTCNITSLSMTLEALGKSSGDYKHPELIPPIAKVFKKDIDDKAAGKVGSELAGLRLPDYVAMAAIAWQMGYKTGNDAAILKGGNDAFNAIPSADAIATLAADFGAKATKGNLATADDLASYGKDHWKAADNQATDETKKNRTAEQRAANAGGLSTAEIERKVPLERYKSTVIAKLGPQLDAGRQVVIGQYRHFVRLQAVTDEFVIKDDPGHYTGANEKATWEEARAMGLFLKWIVIE</sequence>
<organism evidence="2 3">
    <name type="scientific">Solirubrobacter ginsenosidimutans</name>
    <dbReference type="NCBI Taxonomy" id="490573"/>
    <lineage>
        <taxon>Bacteria</taxon>
        <taxon>Bacillati</taxon>
        <taxon>Actinomycetota</taxon>
        <taxon>Thermoleophilia</taxon>
        <taxon>Solirubrobacterales</taxon>
        <taxon>Solirubrobacteraceae</taxon>
        <taxon>Solirubrobacter</taxon>
    </lineage>
</organism>
<name>A0A9X3MVK6_9ACTN</name>
<feature type="compositionally biased region" description="Basic and acidic residues" evidence="1">
    <location>
        <begin position="271"/>
        <end position="280"/>
    </location>
</feature>
<comment type="caution">
    <text evidence="2">The sequence shown here is derived from an EMBL/GenBank/DDBJ whole genome shotgun (WGS) entry which is preliminary data.</text>
</comment>
<reference evidence="2" key="1">
    <citation type="submission" date="2022-10" db="EMBL/GenBank/DDBJ databases">
        <title>The WGS of Solirubrobacter ginsenosidimutans DSM 21036.</title>
        <authorList>
            <person name="Jiang Z."/>
        </authorList>
    </citation>
    <scope>NUCLEOTIDE SEQUENCE</scope>
    <source>
        <strain evidence="2">DSM 21036</strain>
    </source>
</reference>
<evidence type="ECO:0000313" key="2">
    <source>
        <dbReference type="EMBL" id="MDA0160733.1"/>
    </source>
</evidence>
<dbReference type="Proteomes" id="UP001149140">
    <property type="component" value="Unassembled WGS sequence"/>
</dbReference>
<feature type="non-terminal residue" evidence="2">
    <location>
        <position position="1"/>
    </location>
</feature>
<proteinExistence type="predicted"/>
<evidence type="ECO:0000313" key="3">
    <source>
        <dbReference type="Proteomes" id="UP001149140"/>
    </source>
</evidence>
<dbReference type="AlphaFoldDB" id="A0A9X3MVK6"/>
<gene>
    <name evidence="2" type="ORF">OM076_10690</name>
</gene>
<keyword evidence="3" id="KW-1185">Reference proteome</keyword>
<dbReference type="EMBL" id="JAPDOD010000006">
    <property type="protein sequence ID" value="MDA0160733.1"/>
    <property type="molecule type" value="Genomic_DNA"/>
</dbReference>